<organism evidence="2 3">
    <name type="scientific">Plakobranchus ocellatus</name>
    <dbReference type="NCBI Taxonomy" id="259542"/>
    <lineage>
        <taxon>Eukaryota</taxon>
        <taxon>Metazoa</taxon>
        <taxon>Spiralia</taxon>
        <taxon>Lophotrochozoa</taxon>
        <taxon>Mollusca</taxon>
        <taxon>Gastropoda</taxon>
        <taxon>Heterobranchia</taxon>
        <taxon>Euthyneura</taxon>
        <taxon>Panpulmonata</taxon>
        <taxon>Sacoglossa</taxon>
        <taxon>Placobranchoidea</taxon>
        <taxon>Plakobranchidae</taxon>
        <taxon>Plakobranchus</taxon>
    </lineage>
</organism>
<feature type="signal peptide" evidence="1">
    <location>
        <begin position="1"/>
        <end position="20"/>
    </location>
</feature>
<sequence length="130" mass="13117">MKLFAVVSFACCLLAYTVSGTPCADICNTQCSLQKKACDIAVILGPLCETVNGICTQACAAACTCADSCAAQCGGDYATCKGDGSDIFNIYSCGINLSICAAPCQLTCNFNLFSGIVNSLSGTGGATMTA</sequence>
<accession>A0AAV4CJS2</accession>
<protein>
    <submittedName>
        <fullName evidence="2">Uncharacterized protein</fullName>
    </submittedName>
</protein>
<gene>
    <name evidence="2" type="ORF">PoB_005966100</name>
</gene>
<proteinExistence type="predicted"/>
<keyword evidence="3" id="KW-1185">Reference proteome</keyword>
<dbReference type="EMBL" id="BLXT01006765">
    <property type="protein sequence ID" value="GFO33156.1"/>
    <property type="molecule type" value="Genomic_DNA"/>
</dbReference>
<reference evidence="2 3" key="1">
    <citation type="journal article" date="2021" name="Elife">
        <title>Chloroplast acquisition without the gene transfer in kleptoplastic sea slugs, Plakobranchus ocellatus.</title>
        <authorList>
            <person name="Maeda T."/>
            <person name="Takahashi S."/>
            <person name="Yoshida T."/>
            <person name="Shimamura S."/>
            <person name="Takaki Y."/>
            <person name="Nagai Y."/>
            <person name="Toyoda A."/>
            <person name="Suzuki Y."/>
            <person name="Arimoto A."/>
            <person name="Ishii H."/>
            <person name="Satoh N."/>
            <person name="Nishiyama T."/>
            <person name="Hasebe M."/>
            <person name="Maruyama T."/>
            <person name="Minagawa J."/>
            <person name="Obokata J."/>
            <person name="Shigenobu S."/>
        </authorList>
    </citation>
    <scope>NUCLEOTIDE SEQUENCE [LARGE SCALE GENOMIC DNA]</scope>
</reference>
<evidence type="ECO:0000256" key="1">
    <source>
        <dbReference type="SAM" id="SignalP"/>
    </source>
</evidence>
<keyword evidence="1" id="KW-0732">Signal</keyword>
<name>A0AAV4CJS2_9GAST</name>
<evidence type="ECO:0000313" key="2">
    <source>
        <dbReference type="EMBL" id="GFO33156.1"/>
    </source>
</evidence>
<comment type="caution">
    <text evidence="2">The sequence shown here is derived from an EMBL/GenBank/DDBJ whole genome shotgun (WGS) entry which is preliminary data.</text>
</comment>
<feature type="chain" id="PRO_5043338023" evidence="1">
    <location>
        <begin position="21"/>
        <end position="130"/>
    </location>
</feature>
<evidence type="ECO:0000313" key="3">
    <source>
        <dbReference type="Proteomes" id="UP000735302"/>
    </source>
</evidence>
<dbReference type="Proteomes" id="UP000735302">
    <property type="component" value="Unassembled WGS sequence"/>
</dbReference>
<dbReference type="AlphaFoldDB" id="A0AAV4CJS2"/>